<reference evidence="1" key="1">
    <citation type="journal article" date="2015" name="Nature">
        <title>Complex archaea that bridge the gap between prokaryotes and eukaryotes.</title>
        <authorList>
            <person name="Spang A."/>
            <person name="Saw J.H."/>
            <person name="Jorgensen S.L."/>
            <person name="Zaremba-Niedzwiedzka K."/>
            <person name="Martijn J."/>
            <person name="Lind A.E."/>
            <person name="van Eijk R."/>
            <person name="Schleper C."/>
            <person name="Guy L."/>
            <person name="Ettema T.J."/>
        </authorList>
    </citation>
    <scope>NUCLEOTIDE SEQUENCE</scope>
</reference>
<name>A0A0F9Q9A6_9ZZZZ</name>
<dbReference type="EMBL" id="LAZR01001783">
    <property type="protein sequence ID" value="KKN39084.1"/>
    <property type="molecule type" value="Genomic_DNA"/>
</dbReference>
<comment type="caution">
    <text evidence="1">The sequence shown here is derived from an EMBL/GenBank/DDBJ whole genome shotgun (WGS) entry which is preliminary data.</text>
</comment>
<sequence length="114" mass="12549">MEIQTNARLVDRHGEAVTHSNSQQPLTLGSYLAKLVETGAGVDPKSAMACVRLAEKLYAAGDTLNIGDEEEKILRTCVDKAHGIAAWFRSLLEYLLWPGGMAESDRKIFESWGE</sequence>
<proteinExistence type="predicted"/>
<gene>
    <name evidence="1" type="ORF">LCGC14_0746800</name>
</gene>
<organism evidence="1">
    <name type="scientific">marine sediment metagenome</name>
    <dbReference type="NCBI Taxonomy" id="412755"/>
    <lineage>
        <taxon>unclassified sequences</taxon>
        <taxon>metagenomes</taxon>
        <taxon>ecological metagenomes</taxon>
    </lineage>
</organism>
<dbReference type="AlphaFoldDB" id="A0A0F9Q9A6"/>
<evidence type="ECO:0000313" key="1">
    <source>
        <dbReference type="EMBL" id="KKN39084.1"/>
    </source>
</evidence>
<protein>
    <submittedName>
        <fullName evidence="1">Uncharacterized protein</fullName>
    </submittedName>
</protein>
<accession>A0A0F9Q9A6</accession>